<feature type="compositionally biased region" description="Basic and acidic residues" evidence="9">
    <location>
        <begin position="151"/>
        <end position="160"/>
    </location>
</feature>
<dbReference type="Pfam" id="PF00011">
    <property type="entry name" value="HSP20"/>
    <property type="match status" value="1"/>
</dbReference>
<feature type="compositionally biased region" description="Polar residues" evidence="9">
    <location>
        <begin position="1"/>
        <end position="19"/>
    </location>
</feature>
<dbReference type="InterPro" id="IPR042940">
    <property type="entry name" value="HSPB9"/>
</dbReference>
<dbReference type="InterPro" id="IPR008978">
    <property type="entry name" value="HSP20-like_chaperone"/>
</dbReference>
<evidence type="ECO:0000256" key="2">
    <source>
        <dbReference type="ARBA" id="ARBA00004496"/>
    </source>
</evidence>
<evidence type="ECO:0000313" key="11">
    <source>
        <dbReference type="Proteomes" id="UP000189704"/>
    </source>
</evidence>
<keyword evidence="5" id="KW-0539">Nucleus</keyword>
<dbReference type="PANTHER" id="PTHR47896:SF1">
    <property type="entry name" value="HEAT SHOCK PROTEIN BETA-9"/>
    <property type="match status" value="1"/>
</dbReference>
<sequence length="160" mass="17350">MQRVGNSFSNESRVASRSPSVALAERSQVATLPVRLLGDEPAAARDDGHAEDGFQMKMDAHGFAPEELMVRVDGGCLMVTGQRQLEGSNPAKGSYRLSQKMHRQMRLPSDLDPTAMTCCLTPSGQLWVRGQCGALPLPRAQTGPSPRLRSRGPEKSYDLA</sequence>
<evidence type="ECO:0000256" key="1">
    <source>
        <dbReference type="ARBA" id="ARBA00004123"/>
    </source>
</evidence>
<dbReference type="OrthoDB" id="8946669at2759"/>
<dbReference type="Proteomes" id="UP000189704">
    <property type="component" value="Unplaced"/>
</dbReference>
<feature type="domain" description="SHSP" evidence="10">
    <location>
        <begin position="33"/>
        <end position="148"/>
    </location>
</feature>
<dbReference type="PANTHER" id="PTHR47896">
    <property type="entry name" value="HEAT SHOCK PROTEIN BETA-9"/>
    <property type="match status" value="1"/>
</dbReference>
<dbReference type="GeneID" id="103276763"/>
<name>A0A1U7UJH6_CARSF</name>
<accession>A0A1U7UJH6</accession>
<dbReference type="SUPFAM" id="SSF49764">
    <property type="entry name" value="HSP20-like chaperones"/>
    <property type="match status" value="1"/>
</dbReference>
<dbReference type="CTD" id="94086"/>
<dbReference type="PROSITE" id="PS01031">
    <property type="entry name" value="SHSP"/>
    <property type="match status" value="1"/>
</dbReference>
<dbReference type="AlphaFoldDB" id="A0A1U7UJH6"/>
<dbReference type="RefSeq" id="XP_008072389.1">
    <property type="nucleotide sequence ID" value="XM_008074198.1"/>
</dbReference>
<evidence type="ECO:0000256" key="9">
    <source>
        <dbReference type="SAM" id="MobiDB-lite"/>
    </source>
</evidence>
<dbReference type="FunFam" id="2.60.40.790:FF:000063">
    <property type="entry name" value="Heat shock protein beta-9"/>
    <property type="match status" value="1"/>
</dbReference>
<proteinExistence type="inferred from homology"/>
<keyword evidence="3" id="KW-0963">Cytoplasm</keyword>
<comment type="subcellular location">
    <subcellularLocation>
        <location evidence="2">Cytoplasm</location>
    </subcellularLocation>
    <subcellularLocation>
        <location evidence="1">Nucleus</location>
    </subcellularLocation>
</comment>
<keyword evidence="4 12" id="KW-0346">Stress response</keyword>
<dbReference type="Gene3D" id="2.60.40.790">
    <property type="match status" value="1"/>
</dbReference>
<evidence type="ECO:0000259" key="10">
    <source>
        <dbReference type="PROSITE" id="PS01031"/>
    </source>
</evidence>
<evidence type="ECO:0000256" key="6">
    <source>
        <dbReference type="ARBA" id="ARBA00073536"/>
    </source>
</evidence>
<gene>
    <name evidence="12" type="primary">HSPB9</name>
</gene>
<evidence type="ECO:0000256" key="5">
    <source>
        <dbReference type="ARBA" id="ARBA00023242"/>
    </source>
</evidence>
<dbReference type="KEGG" id="csyr:103276763"/>
<dbReference type="CDD" id="cd06481">
    <property type="entry name" value="ACD_HspB9_like"/>
    <property type="match status" value="1"/>
</dbReference>
<feature type="region of interest" description="Disordered" evidence="9">
    <location>
        <begin position="1"/>
        <end position="25"/>
    </location>
</feature>
<organism evidence="11 12">
    <name type="scientific">Carlito syrichta</name>
    <name type="common">Philippine tarsier</name>
    <name type="synonym">Tarsius syrichta</name>
    <dbReference type="NCBI Taxonomy" id="1868482"/>
    <lineage>
        <taxon>Eukaryota</taxon>
        <taxon>Metazoa</taxon>
        <taxon>Chordata</taxon>
        <taxon>Craniata</taxon>
        <taxon>Vertebrata</taxon>
        <taxon>Euteleostomi</taxon>
        <taxon>Mammalia</taxon>
        <taxon>Eutheria</taxon>
        <taxon>Euarchontoglires</taxon>
        <taxon>Primates</taxon>
        <taxon>Haplorrhini</taxon>
        <taxon>Tarsiiformes</taxon>
        <taxon>Tarsiidae</taxon>
        <taxon>Carlito</taxon>
    </lineage>
</organism>
<protein>
    <recommendedName>
        <fullName evidence="6">Heat shock protein beta-9</fullName>
    </recommendedName>
</protein>
<evidence type="ECO:0000313" key="12">
    <source>
        <dbReference type="RefSeq" id="XP_008072389.1"/>
    </source>
</evidence>
<reference evidence="12" key="1">
    <citation type="submission" date="2025-08" db="UniProtKB">
        <authorList>
            <consortium name="RefSeq"/>
        </authorList>
    </citation>
    <scope>IDENTIFICATION</scope>
</reference>
<evidence type="ECO:0000256" key="4">
    <source>
        <dbReference type="ARBA" id="ARBA00023016"/>
    </source>
</evidence>
<dbReference type="GO" id="GO:0005634">
    <property type="term" value="C:nucleus"/>
    <property type="evidence" value="ECO:0007669"/>
    <property type="project" value="UniProtKB-SubCell"/>
</dbReference>
<comment type="similarity">
    <text evidence="7 8">Belongs to the small heat shock protein (HSP20) family.</text>
</comment>
<evidence type="ECO:0000256" key="7">
    <source>
        <dbReference type="PROSITE-ProRule" id="PRU00285"/>
    </source>
</evidence>
<dbReference type="GO" id="GO:0005737">
    <property type="term" value="C:cytoplasm"/>
    <property type="evidence" value="ECO:0007669"/>
    <property type="project" value="UniProtKB-SubCell"/>
</dbReference>
<feature type="region of interest" description="Disordered" evidence="9">
    <location>
        <begin position="137"/>
        <end position="160"/>
    </location>
</feature>
<evidence type="ECO:0000256" key="8">
    <source>
        <dbReference type="RuleBase" id="RU003616"/>
    </source>
</evidence>
<evidence type="ECO:0000256" key="3">
    <source>
        <dbReference type="ARBA" id="ARBA00022490"/>
    </source>
</evidence>
<dbReference type="InterPro" id="IPR002068">
    <property type="entry name" value="A-crystallin/Hsp20_dom"/>
</dbReference>
<keyword evidence="11" id="KW-1185">Reference proteome</keyword>